<dbReference type="AlphaFoldDB" id="A0A0R1TU97"/>
<sequence>MEMLVMKRWILAVGLTLIVLGTVACGRSTAHVAVPKAAPTAMVPSTSYGRDSTQRQRLVRFTQAKMVRKQGVYTNYRDTQQRQASAATGHEMLSESSGMWLLYLAEAHRWRDFREFYGVTKRTFYKDGQFSYRYDPRSGKRYGVNATLDDLRIIRALLAYDQLRGTHHYRRTAATLYAHLRTGALGKGEVTNYYDPAAKSGTRTGSLAYFDLQVLRYYSRENATTRRQYARQLRVVKGGYLGDAFPLYAVDYNWQTGKYGHQNLNTTEAMETLLHLAQVGQLRATTRRWLVQRVNRGDLALSYSTAGEVVNAGQSAGSYAVCAQIFRVLHDREHYQAAMRRVWADQVTKPQSPLFGGIGDATTQDAFSYNNLAALVAAFQ</sequence>
<keyword evidence="2" id="KW-1185">Reference proteome</keyword>
<dbReference type="PATRIC" id="fig|1423783.4.peg.1961"/>
<dbReference type="InterPro" id="IPR012341">
    <property type="entry name" value="6hp_glycosidase-like_sf"/>
</dbReference>
<evidence type="ECO:0000313" key="2">
    <source>
        <dbReference type="Proteomes" id="UP000051922"/>
    </source>
</evidence>
<proteinExistence type="predicted"/>
<evidence type="ECO:0008006" key="3">
    <source>
        <dbReference type="Google" id="ProtNLM"/>
    </source>
</evidence>
<dbReference type="SUPFAM" id="SSF48208">
    <property type="entry name" value="Six-hairpin glycosidases"/>
    <property type="match status" value="1"/>
</dbReference>
<dbReference type="Proteomes" id="UP000051922">
    <property type="component" value="Unassembled WGS sequence"/>
</dbReference>
<dbReference type="GO" id="GO:0005975">
    <property type="term" value="P:carbohydrate metabolic process"/>
    <property type="evidence" value="ECO:0007669"/>
    <property type="project" value="InterPro"/>
</dbReference>
<name>A0A0R1TU97_9LACO</name>
<accession>A0A0R1TU97</accession>
<reference evidence="1 2" key="1">
    <citation type="journal article" date="2015" name="Genome Announc.">
        <title>Expanding the biotechnology potential of lactobacilli through comparative genomics of 213 strains and associated genera.</title>
        <authorList>
            <person name="Sun Z."/>
            <person name="Harris H.M."/>
            <person name="McCann A."/>
            <person name="Guo C."/>
            <person name="Argimon S."/>
            <person name="Zhang W."/>
            <person name="Yang X."/>
            <person name="Jeffery I.B."/>
            <person name="Cooney J.C."/>
            <person name="Kagawa T.F."/>
            <person name="Liu W."/>
            <person name="Song Y."/>
            <person name="Salvetti E."/>
            <person name="Wrobel A."/>
            <person name="Rasinkangas P."/>
            <person name="Parkhill J."/>
            <person name="Rea M.C."/>
            <person name="O'Sullivan O."/>
            <person name="Ritari J."/>
            <person name="Douillard F.P."/>
            <person name="Paul Ross R."/>
            <person name="Yang R."/>
            <person name="Briner A.E."/>
            <person name="Felis G.E."/>
            <person name="de Vos W.M."/>
            <person name="Barrangou R."/>
            <person name="Klaenhammer T.R."/>
            <person name="Caufield P.W."/>
            <person name="Cui Y."/>
            <person name="Zhang H."/>
            <person name="O'Toole P.W."/>
        </authorList>
    </citation>
    <scope>NUCLEOTIDE SEQUENCE [LARGE SCALE GENOMIC DNA]</scope>
    <source>
        <strain evidence="1 2">DSM 15945</strain>
    </source>
</reference>
<protein>
    <recommendedName>
        <fullName evidence="3">Glycosyl hydrolase family 8</fullName>
    </recommendedName>
</protein>
<gene>
    <name evidence="1" type="ORF">FC50_GL001918</name>
</gene>
<dbReference type="InterPro" id="IPR008928">
    <property type="entry name" value="6-hairpin_glycosidase_sf"/>
</dbReference>
<dbReference type="EMBL" id="AZFJ01000057">
    <property type="protein sequence ID" value="KRL84905.1"/>
    <property type="molecule type" value="Genomic_DNA"/>
</dbReference>
<comment type="caution">
    <text evidence="1">The sequence shown here is derived from an EMBL/GenBank/DDBJ whole genome shotgun (WGS) entry which is preliminary data.</text>
</comment>
<evidence type="ECO:0000313" key="1">
    <source>
        <dbReference type="EMBL" id="KRL84905.1"/>
    </source>
</evidence>
<organism evidence="1 2">
    <name type="scientific">Lacticaseibacillus pantheris DSM 15945 = JCM 12539 = NBRC 106106</name>
    <dbReference type="NCBI Taxonomy" id="1423783"/>
    <lineage>
        <taxon>Bacteria</taxon>
        <taxon>Bacillati</taxon>
        <taxon>Bacillota</taxon>
        <taxon>Bacilli</taxon>
        <taxon>Lactobacillales</taxon>
        <taxon>Lactobacillaceae</taxon>
        <taxon>Lacticaseibacillus</taxon>
    </lineage>
</organism>
<dbReference type="STRING" id="1423783.FC50_GL001918"/>
<dbReference type="Gene3D" id="1.50.10.10">
    <property type="match status" value="1"/>
</dbReference>
<dbReference type="PROSITE" id="PS51257">
    <property type="entry name" value="PROKAR_LIPOPROTEIN"/>
    <property type="match status" value="1"/>
</dbReference>